<reference evidence="1" key="2">
    <citation type="submission" date="2021-04" db="EMBL/GenBank/DDBJ databases">
        <authorList>
            <person name="Gilroy R."/>
        </authorList>
    </citation>
    <scope>NUCLEOTIDE SEQUENCE</scope>
    <source>
        <strain evidence="1">CHK33-5263</strain>
    </source>
</reference>
<gene>
    <name evidence="1" type="ORF">H9812_00565</name>
</gene>
<accession>A0A9D2DVW8</accession>
<evidence type="ECO:0000313" key="2">
    <source>
        <dbReference type="Proteomes" id="UP000824044"/>
    </source>
</evidence>
<organism evidence="1 2">
    <name type="scientific">Candidatus Gallimonas intestinigallinarum</name>
    <dbReference type="NCBI Taxonomy" id="2838604"/>
    <lineage>
        <taxon>Bacteria</taxon>
        <taxon>Bacillati</taxon>
        <taxon>Bacillota</taxon>
        <taxon>Clostridia</taxon>
        <taxon>Candidatus Gallimonas</taxon>
    </lineage>
</organism>
<dbReference type="Proteomes" id="UP000824044">
    <property type="component" value="Unassembled WGS sequence"/>
</dbReference>
<evidence type="ECO:0000313" key="1">
    <source>
        <dbReference type="EMBL" id="HIZ23959.1"/>
    </source>
</evidence>
<comment type="caution">
    <text evidence="1">The sequence shown here is derived from an EMBL/GenBank/DDBJ whole genome shotgun (WGS) entry which is preliminary data.</text>
</comment>
<proteinExistence type="predicted"/>
<protein>
    <submittedName>
        <fullName evidence="1">Uncharacterized protein</fullName>
    </submittedName>
</protein>
<dbReference type="AlphaFoldDB" id="A0A9D2DVW8"/>
<name>A0A9D2DVW8_9FIRM</name>
<sequence length="362" mass="39280">MRLDLSVPKTNPVSCGEDGEDGLLLSTLREGMERALADRSGRTLILSDSTAFSQFVPAARSEHTLCMLWEGDALALFALPEVQQILVSGGRDALEAARFFAHVRRISCTVFPQHAALDGAFGSRARVRLGENTLDVPLAQAHVVADLACMTGTLAEGYARLLLSRLALFEVRALGMICRRKWGGEAYEEAFSIAEPVRRELAPEEIVTANARLRQLETAGAPVGEGATLASLCSEQRYPAATAFLSLSALYTAFLERGVPRRYMVPDYAGRAQRAGTKYADLQLPTAAGYASRALGLERARGELLTQMRHIRAAKQAQLAAMRTLDGHFSASPALEKLKILPEHAPDGLCAVLRDFGLLEWS</sequence>
<dbReference type="EMBL" id="DXBS01000013">
    <property type="protein sequence ID" value="HIZ23959.1"/>
    <property type="molecule type" value="Genomic_DNA"/>
</dbReference>
<reference evidence="1" key="1">
    <citation type="journal article" date="2021" name="PeerJ">
        <title>Extensive microbial diversity within the chicken gut microbiome revealed by metagenomics and culture.</title>
        <authorList>
            <person name="Gilroy R."/>
            <person name="Ravi A."/>
            <person name="Getino M."/>
            <person name="Pursley I."/>
            <person name="Horton D.L."/>
            <person name="Alikhan N.F."/>
            <person name="Baker D."/>
            <person name="Gharbi K."/>
            <person name="Hall N."/>
            <person name="Watson M."/>
            <person name="Adriaenssens E.M."/>
            <person name="Foster-Nyarko E."/>
            <person name="Jarju S."/>
            <person name="Secka A."/>
            <person name="Antonio M."/>
            <person name="Oren A."/>
            <person name="Chaudhuri R.R."/>
            <person name="La Ragione R."/>
            <person name="Hildebrand F."/>
            <person name="Pallen M.J."/>
        </authorList>
    </citation>
    <scope>NUCLEOTIDE SEQUENCE</scope>
    <source>
        <strain evidence="1">CHK33-5263</strain>
    </source>
</reference>